<evidence type="ECO:0000313" key="3">
    <source>
        <dbReference type="EMBL" id="MEQ3549151.1"/>
    </source>
</evidence>
<organism evidence="3 4">
    <name type="scientific">Pseudonocardia nematodicida</name>
    <dbReference type="NCBI Taxonomy" id="1206997"/>
    <lineage>
        <taxon>Bacteria</taxon>
        <taxon>Bacillati</taxon>
        <taxon>Actinomycetota</taxon>
        <taxon>Actinomycetes</taxon>
        <taxon>Pseudonocardiales</taxon>
        <taxon>Pseudonocardiaceae</taxon>
        <taxon>Pseudonocardia</taxon>
    </lineage>
</organism>
<keyword evidence="4" id="KW-1185">Reference proteome</keyword>
<comment type="caution">
    <text evidence="3">The sequence shown here is derived from an EMBL/GenBank/DDBJ whole genome shotgun (WGS) entry which is preliminary data.</text>
</comment>
<dbReference type="Pfam" id="PF05016">
    <property type="entry name" value="ParE_toxin"/>
    <property type="match status" value="1"/>
</dbReference>
<dbReference type="InterPro" id="IPR035093">
    <property type="entry name" value="RelE/ParE_toxin_dom_sf"/>
</dbReference>
<gene>
    <name evidence="3" type="ORF">WIS52_01600</name>
</gene>
<reference evidence="3 4" key="1">
    <citation type="submission" date="2024-03" db="EMBL/GenBank/DDBJ databases">
        <title>Draft genome sequence of Pseudonocardia nematodicida JCM 31783.</title>
        <authorList>
            <person name="Butdee W."/>
            <person name="Duangmal K."/>
        </authorList>
    </citation>
    <scope>NUCLEOTIDE SEQUENCE [LARGE SCALE GENOMIC DNA]</scope>
    <source>
        <strain evidence="3 4">JCM 31783</strain>
    </source>
</reference>
<evidence type="ECO:0000256" key="1">
    <source>
        <dbReference type="ARBA" id="ARBA00006226"/>
    </source>
</evidence>
<sequence>MSRYEVVVSPAAARSLRKLDAQARRRVQAAIELLADEPRPPAATRLVGGGGEWRVRTGDHRIVYEIDDGVLVVQVVAVGHRRENYRSR</sequence>
<evidence type="ECO:0000313" key="4">
    <source>
        <dbReference type="Proteomes" id="UP001494902"/>
    </source>
</evidence>
<dbReference type="Gene3D" id="3.30.2310.20">
    <property type="entry name" value="RelE-like"/>
    <property type="match status" value="1"/>
</dbReference>
<accession>A0ABV1K3X0</accession>
<dbReference type="RefSeq" id="WP_349296240.1">
    <property type="nucleotide sequence ID" value="NZ_JBEDNQ010000001.1"/>
</dbReference>
<dbReference type="InterPro" id="IPR007712">
    <property type="entry name" value="RelE/ParE_toxin"/>
</dbReference>
<name>A0ABV1K3X0_9PSEU</name>
<dbReference type="Proteomes" id="UP001494902">
    <property type="component" value="Unassembled WGS sequence"/>
</dbReference>
<dbReference type="PANTHER" id="PTHR35601">
    <property type="entry name" value="TOXIN RELE"/>
    <property type="match status" value="1"/>
</dbReference>
<proteinExistence type="inferred from homology"/>
<evidence type="ECO:0000256" key="2">
    <source>
        <dbReference type="ARBA" id="ARBA00022649"/>
    </source>
</evidence>
<keyword evidence="2" id="KW-1277">Toxin-antitoxin system</keyword>
<dbReference type="EMBL" id="JBEDNQ010000001">
    <property type="protein sequence ID" value="MEQ3549151.1"/>
    <property type="molecule type" value="Genomic_DNA"/>
</dbReference>
<protein>
    <submittedName>
        <fullName evidence="3">Type II toxin-antitoxin system RelE/ParE family toxin</fullName>
    </submittedName>
</protein>
<dbReference type="SUPFAM" id="SSF143011">
    <property type="entry name" value="RelE-like"/>
    <property type="match status" value="1"/>
</dbReference>
<dbReference type="PANTHER" id="PTHR35601:SF1">
    <property type="entry name" value="TOXIN RELE"/>
    <property type="match status" value="1"/>
</dbReference>
<comment type="similarity">
    <text evidence="1">Belongs to the RelE toxin family.</text>
</comment>